<sequence>MDEEVTVRYSWSLLLLLLLAVLAGCSSTPPAPTATPVPTPTPRELGVAIGQATQAAESAHFTIDLSGKPIMVSAFTLTRIEGDLKRPDSVLAILTVATGSTVAEIRTASVAGTQYMTNPLTREWGCLAEGDGFNPAVLFDPQVGIEQLLQNGFDEVTLVGTEDLNGVASYHLRGSMSGEKLLPISMGMLGTGPVTVDLWADQATMRATKMVLVDTASDATNPTTWTLTFSDYGKMVDVRAPVECAN</sequence>
<name>E1IDK6_9CHLR</name>
<evidence type="ECO:0000256" key="2">
    <source>
        <dbReference type="ARBA" id="ARBA00009194"/>
    </source>
</evidence>
<evidence type="ECO:0008006" key="6">
    <source>
        <dbReference type="Google" id="ProtNLM"/>
    </source>
</evidence>
<reference evidence="4 5" key="1">
    <citation type="journal article" date="2011" name="J. Bacteriol.">
        <title>Draft genome sequence of the anoxygenic filamentous phototrophic bacterium Oscillochloris trichoides subsp. DG-6.</title>
        <authorList>
            <person name="Kuznetsov B.B."/>
            <person name="Ivanovsky R.N."/>
            <person name="Keppen O.I."/>
            <person name="Sukhacheva M.V."/>
            <person name="Bumazhkin B.K."/>
            <person name="Patutina E.O."/>
            <person name="Beletsky A.V."/>
            <person name="Mardanov A.V."/>
            <person name="Baslerov R.V."/>
            <person name="Panteleeva A.N."/>
            <person name="Kolganova T.V."/>
            <person name="Ravin N.V."/>
            <person name="Skryabin K.G."/>
        </authorList>
    </citation>
    <scope>NUCLEOTIDE SEQUENCE [LARGE SCALE GENOMIC DNA]</scope>
    <source>
        <strain evidence="4 5">DG-6</strain>
    </source>
</reference>
<dbReference type="Gene3D" id="2.50.20.20">
    <property type="match status" value="1"/>
</dbReference>
<dbReference type="InterPro" id="IPR029046">
    <property type="entry name" value="LolA/LolB/LppX"/>
</dbReference>
<protein>
    <recommendedName>
        <fullName evidence="6">LppX_LprAFG lipoprotein</fullName>
    </recommendedName>
</protein>
<keyword evidence="5" id="KW-1185">Reference proteome</keyword>
<proteinExistence type="inferred from homology"/>
<comment type="similarity">
    <text evidence="2">Belongs to the LppX/LprAFG lipoprotein family.</text>
</comment>
<dbReference type="InterPro" id="IPR009830">
    <property type="entry name" value="LppX/LprAFG"/>
</dbReference>
<keyword evidence="3" id="KW-0472">Membrane</keyword>
<dbReference type="EMBL" id="ADVR01000042">
    <property type="protein sequence ID" value="EFO80714.1"/>
    <property type="molecule type" value="Genomic_DNA"/>
</dbReference>
<dbReference type="eggNOG" id="ENOG50338Y0">
    <property type="taxonomic scope" value="Bacteria"/>
</dbReference>
<dbReference type="Proteomes" id="UP000054010">
    <property type="component" value="Unassembled WGS sequence"/>
</dbReference>
<comment type="caution">
    <text evidence="4">The sequence shown here is derived from an EMBL/GenBank/DDBJ whole genome shotgun (WGS) entry which is preliminary data.</text>
</comment>
<dbReference type="GO" id="GO:0030313">
    <property type="term" value="C:cell envelope"/>
    <property type="evidence" value="ECO:0007669"/>
    <property type="project" value="UniProtKB-SubCell"/>
</dbReference>
<dbReference type="AlphaFoldDB" id="E1IDK6"/>
<gene>
    <name evidence="4" type="ORF">OSCT_1407</name>
</gene>
<dbReference type="CDD" id="cd16334">
    <property type="entry name" value="LppX-like"/>
    <property type="match status" value="1"/>
</dbReference>
<organism evidence="4 5">
    <name type="scientific">Oscillochloris trichoides DG-6</name>
    <dbReference type="NCBI Taxonomy" id="765420"/>
    <lineage>
        <taxon>Bacteria</taxon>
        <taxon>Bacillati</taxon>
        <taxon>Chloroflexota</taxon>
        <taxon>Chloroflexia</taxon>
        <taxon>Chloroflexales</taxon>
        <taxon>Chloroflexineae</taxon>
        <taxon>Oscillochloridaceae</taxon>
        <taxon>Oscillochloris</taxon>
    </lineage>
</organism>
<dbReference type="STRING" id="765420.OSCT_1407"/>
<comment type="subcellular location">
    <subcellularLocation>
        <location evidence="1">Cell envelope</location>
    </subcellularLocation>
</comment>
<keyword evidence="3" id="KW-1003">Cell membrane</keyword>
<evidence type="ECO:0000256" key="1">
    <source>
        <dbReference type="ARBA" id="ARBA00004196"/>
    </source>
</evidence>
<evidence type="ECO:0000313" key="4">
    <source>
        <dbReference type="EMBL" id="EFO80714.1"/>
    </source>
</evidence>
<dbReference type="SUPFAM" id="SSF89392">
    <property type="entry name" value="Prokaryotic lipoproteins and lipoprotein localization factors"/>
    <property type="match status" value="1"/>
</dbReference>
<accession>E1IDK6</accession>
<dbReference type="HOGENOM" id="CLU_1128190_0_0_0"/>
<dbReference type="Pfam" id="PF07161">
    <property type="entry name" value="LppX_LprAFG"/>
    <property type="match status" value="1"/>
</dbReference>
<evidence type="ECO:0000313" key="5">
    <source>
        <dbReference type="Proteomes" id="UP000054010"/>
    </source>
</evidence>
<evidence type="ECO:0000256" key="3">
    <source>
        <dbReference type="ARBA" id="ARBA00022475"/>
    </source>
</evidence>